<dbReference type="RefSeq" id="WP_166576923.1">
    <property type="nucleotide sequence ID" value="NZ_JASHIF010000010.1"/>
</dbReference>
<evidence type="ECO:0000256" key="3">
    <source>
        <dbReference type="ARBA" id="ARBA00022989"/>
    </source>
</evidence>
<dbReference type="PANTHER" id="PTHR37306">
    <property type="entry name" value="COLICIN V PRODUCTION PROTEIN"/>
    <property type="match status" value="1"/>
</dbReference>
<proteinExistence type="predicted"/>
<protein>
    <submittedName>
        <fullName evidence="6">CvpA family protein</fullName>
    </submittedName>
</protein>
<keyword evidence="2 5" id="KW-0812">Transmembrane</keyword>
<evidence type="ECO:0000256" key="2">
    <source>
        <dbReference type="ARBA" id="ARBA00022692"/>
    </source>
</evidence>
<feature type="transmembrane region" description="Helical" evidence="5">
    <location>
        <begin position="103"/>
        <end position="124"/>
    </location>
</feature>
<dbReference type="PANTHER" id="PTHR37306:SF1">
    <property type="entry name" value="COLICIN V PRODUCTION PROTEIN"/>
    <property type="match status" value="1"/>
</dbReference>
<feature type="transmembrane region" description="Helical" evidence="5">
    <location>
        <begin position="64"/>
        <end position="82"/>
    </location>
</feature>
<reference evidence="6 7" key="1">
    <citation type="submission" date="2023-05" db="EMBL/GenBank/DDBJ databases">
        <title>Novel species of genus Flectobacillus isolated from stream in China.</title>
        <authorList>
            <person name="Lu H."/>
        </authorList>
    </citation>
    <scope>NUCLEOTIDE SEQUENCE [LARGE SCALE GENOMIC DNA]</scope>
    <source>
        <strain evidence="6 7">KCTC 42575</strain>
    </source>
</reference>
<sequence>MKVIDIFILLPILWGAFIGYQRGIIIEVISILAFIISVIIGFKTLGVASDWLSPYMTSKVTDRVLPYVGFGAVFFPIVYLINKLGWVLRKSIKATVLGQFDSLVGALVGGMTWAFGISIILWLGSAIGVQIPPKNEKGPYYLLPIVKPFAPSIIEKAVDKVPTQIKRFSEPHKS</sequence>
<dbReference type="Pfam" id="PF02674">
    <property type="entry name" value="Colicin_V"/>
    <property type="match status" value="1"/>
</dbReference>
<keyword evidence="4 5" id="KW-0472">Membrane</keyword>
<comment type="subcellular location">
    <subcellularLocation>
        <location evidence="1">Membrane</location>
        <topology evidence="1">Multi-pass membrane protein</topology>
    </subcellularLocation>
</comment>
<keyword evidence="7" id="KW-1185">Reference proteome</keyword>
<evidence type="ECO:0000313" key="7">
    <source>
        <dbReference type="Proteomes" id="UP001236507"/>
    </source>
</evidence>
<evidence type="ECO:0000256" key="1">
    <source>
        <dbReference type="ARBA" id="ARBA00004141"/>
    </source>
</evidence>
<gene>
    <name evidence="6" type="ORF">QM524_13090</name>
</gene>
<feature type="transmembrane region" description="Helical" evidence="5">
    <location>
        <begin position="31"/>
        <end position="52"/>
    </location>
</feature>
<dbReference type="InterPro" id="IPR003825">
    <property type="entry name" value="Colicin-V_CvpA"/>
</dbReference>
<dbReference type="Proteomes" id="UP001236507">
    <property type="component" value="Unassembled WGS sequence"/>
</dbReference>
<organism evidence="6 7">
    <name type="scientific">Flectobacillus roseus</name>
    <dbReference type="NCBI Taxonomy" id="502259"/>
    <lineage>
        <taxon>Bacteria</taxon>
        <taxon>Pseudomonadati</taxon>
        <taxon>Bacteroidota</taxon>
        <taxon>Cytophagia</taxon>
        <taxon>Cytophagales</taxon>
        <taxon>Flectobacillaceae</taxon>
        <taxon>Flectobacillus</taxon>
    </lineage>
</organism>
<evidence type="ECO:0000313" key="6">
    <source>
        <dbReference type="EMBL" id="MDI9860148.1"/>
    </source>
</evidence>
<keyword evidence="3 5" id="KW-1133">Transmembrane helix</keyword>
<dbReference type="EMBL" id="JASHIF010000010">
    <property type="protein sequence ID" value="MDI9860148.1"/>
    <property type="molecule type" value="Genomic_DNA"/>
</dbReference>
<evidence type="ECO:0000256" key="5">
    <source>
        <dbReference type="SAM" id="Phobius"/>
    </source>
</evidence>
<name>A0ABT6Y990_9BACT</name>
<evidence type="ECO:0000256" key="4">
    <source>
        <dbReference type="ARBA" id="ARBA00023136"/>
    </source>
</evidence>
<accession>A0ABT6Y990</accession>
<comment type="caution">
    <text evidence="6">The sequence shown here is derived from an EMBL/GenBank/DDBJ whole genome shotgun (WGS) entry which is preliminary data.</text>
</comment>
<feature type="transmembrane region" description="Helical" evidence="5">
    <location>
        <begin position="6"/>
        <end position="24"/>
    </location>
</feature>